<keyword evidence="3" id="KW-1185">Reference proteome</keyword>
<comment type="caution">
    <text evidence="2">The sequence shown here is derived from an EMBL/GenBank/DDBJ whole genome shotgun (WGS) entry which is preliminary data.</text>
</comment>
<accession>A0AAV4BC42</accession>
<name>A0AAV4BC42_9GAST</name>
<evidence type="ECO:0000313" key="2">
    <source>
        <dbReference type="EMBL" id="GFO16650.1"/>
    </source>
</evidence>
<feature type="compositionally biased region" description="Low complexity" evidence="1">
    <location>
        <begin position="57"/>
        <end position="68"/>
    </location>
</feature>
<feature type="region of interest" description="Disordered" evidence="1">
    <location>
        <begin position="18"/>
        <end position="87"/>
    </location>
</feature>
<dbReference type="EMBL" id="BLXT01004684">
    <property type="protein sequence ID" value="GFO16650.1"/>
    <property type="molecule type" value="Genomic_DNA"/>
</dbReference>
<protein>
    <submittedName>
        <fullName evidence="2">Uncharacterized protein</fullName>
    </submittedName>
</protein>
<dbReference type="Proteomes" id="UP000735302">
    <property type="component" value="Unassembled WGS sequence"/>
</dbReference>
<evidence type="ECO:0000313" key="3">
    <source>
        <dbReference type="Proteomes" id="UP000735302"/>
    </source>
</evidence>
<evidence type="ECO:0000256" key="1">
    <source>
        <dbReference type="SAM" id="MobiDB-lite"/>
    </source>
</evidence>
<feature type="compositionally biased region" description="Polar residues" evidence="1">
    <location>
        <begin position="74"/>
        <end position="87"/>
    </location>
</feature>
<proteinExistence type="predicted"/>
<sequence>MIRLEKRDMFYVYSRTLHEADGRHRAPVRPSQYPPLGIPKASAPVILHNMPTRDTKSQSSSLPVPVSPTRDTENQYSRPPSPITSSG</sequence>
<gene>
    <name evidence="2" type="ORF">PoB_004315500</name>
</gene>
<organism evidence="2 3">
    <name type="scientific">Plakobranchus ocellatus</name>
    <dbReference type="NCBI Taxonomy" id="259542"/>
    <lineage>
        <taxon>Eukaryota</taxon>
        <taxon>Metazoa</taxon>
        <taxon>Spiralia</taxon>
        <taxon>Lophotrochozoa</taxon>
        <taxon>Mollusca</taxon>
        <taxon>Gastropoda</taxon>
        <taxon>Heterobranchia</taxon>
        <taxon>Euthyneura</taxon>
        <taxon>Panpulmonata</taxon>
        <taxon>Sacoglossa</taxon>
        <taxon>Placobranchoidea</taxon>
        <taxon>Plakobranchidae</taxon>
        <taxon>Plakobranchus</taxon>
    </lineage>
</organism>
<dbReference type="AlphaFoldDB" id="A0AAV4BC42"/>
<reference evidence="2 3" key="1">
    <citation type="journal article" date="2021" name="Elife">
        <title>Chloroplast acquisition without the gene transfer in kleptoplastic sea slugs, Plakobranchus ocellatus.</title>
        <authorList>
            <person name="Maeda T."/>
            <person name="Takahashi S."/>
            <person name="Yoshida T."/>
            <person name="Shimamura S."/>
            <person name="Takaki Y."/>
            <person name="Nagai Y."/>
            <person name="Toyoda A."/>
            <person name="Suzuki Y."/>
            <person name="Arimoto A."/>
            <person name="Ishii H."/>
            <person name="Satoh N."/>
            <person name="Nishiyama T."/>
            <person name="Hasebe M."/>
            <person name="Maruyama T."/>
            <person name="Minagawa J."/>
            <person name="Obokata J."/>
            <person name="Shigenobu S."/>
        </authorList>
    </citation>
    <scope>NUCLEOTIDE SEQUENCE [LARGE SCALE GENOMIC DNA]</scope>
</reference>